<organism evidence="1 2">
    <name type="scientific">Massilia eburnea</name>
    <dbReference type="NCBI Taxonomy" id="1776165"/>
    <lineage>
        <taxon>Bacteria</taxon>
        <taxon>Pseudomonadati</taxon>
        <taxon>Pseudomonadota</taxon>
        <taxon>Betaproteobacteria</taxon>
        <taxon>Burkholderiales</taxon>
        <taxon>Oxalobacteraceae</taxon>
        <taxon>Telluria group</taxon>
        <taxon>Massilia</taxon>
    </lineage>
</organism>
<dbReference type="EMBL" id="WNKX01000023">
    <property type="protein sequence ID" value="MTW13529.1"/>
    <property type="molecule type" value="Genomic_DNA"/>
</dbReference>
<evidence type="ECO:0000313" key="2">
    <source>
        <dbReference type="Proteomes" id="UP000472320"/>
    </source>
</evidence>
<protein>
    <submittedName>
        <fullName evidence="1">Uncharacterized protein</fullName>
    </submittedName>
</protein>
<keyword evidence="2" id="KW-1185">Reference proteome</keyword>
<sequence length="188" mass="21054">MKSLARIQQNSQEINRMLAQINALVEVRDASPEQRRQWQAACEEFHSRYEGLCFPGGGAMLARVRSGDPAAIEAAVQFLLADPYHFRSGYLKERLWRWLANQPLSASARNRLERAALSYLDRRICREFRMMCKAMTRIGRAQFWSQVAERAVAAASDPAPAKRATLLLAYGSNVHAGAAAHHGISQPC</sequence>
<dbReference type="RefSeq" id="WP_155456446.1">
    <property type="nucleotide sequence ID" value="NZ_WNKX01000023.1"/>
</dbReference>
<evidence type="ECO:0000313" key="1">
    <source>
        <dbReference type="EMBL" id="MTW13529.1"/>
    </source>
</evidence>
<accession>A0A6L6QMH9</accession>
<dbReference type="AlphaFoldDB" id="A0A6L6QMH9"/>
<gene>
    <name evidence="1" type="ORF">GM658_23235</name>
</gene>
<name>A0A6L6QMH9_9BURK</name>
<comment type="caution">
    <text evidence="1">The sequence shown here is derived from an EMBL/GenBank/DDBJ whole genome shotgun (WGS) entry which is preliminary data.</text>
</comment>
<reference evidence="1 2" key="1">
    <citation type="submission" date="2019-11" db="EMBL/GenBank/DDBJ databases">
        <title>Type strains purchased from KCTC, JCM and DSMZ.</title>
        <authorList>
            <person name="Lu H."/>
        </authorList>
    </citation>
    <scope>NUCLEOTIDE SEQUENCE [LARGE SCALE GENOMIC DNA]</scope>
    <source>
        <strain evidence="1 2">JCM 31587</strain>
    </source>
</reference>
<proteinExistence type="predicted"/>
<dbReference type="Proteomes" id="UP000472320">
    <property type="component" value="Unassembled WGS sequence"/>
</dbReference>
<dbReference type="OrthoDB" id="8421391at2"/>